<dbReference type="Proteomes" id="UP000186621">
    <property type="component" value="Unassembled WGS sequence"/>
</dbReference>
<dbReference type="AlphaFoldDB" id="A0A0J8H5J2"/>
<dbReference type="PATRIC" id="fig|210.1941.peg.1133"/>
<proteinExistence type="predicted"/>
<accession>A0A0J8H5J2</accession>
<organism evidence="1 2">
    <name type="scientific">Helicobacter pylori</name>
    <name type="common">Campylobacter pylori</name>
    <dbReference type="NCBI Taxonomy" id="210"/>
    <lineage>
        <taxon>Bacteria</taxon>
        <taxon>Pseudomonadati</taxon>
        <taxon>Campylobacterota</taxon>
        <taxon>Epsilonproteobacteria</taxon>
        <taxon>Campylobacterales</taxon>
        <taxon>Helicobacteraceae</taxon>
        <taxon>Helicobacter</taxon>
    </lineage>
</organism>
<reference evidence="1 2" key="1">
    <citation type="submission" date="2016-09" db="EMBL/GenBank/DDBJ databases">
        <authorList>
            <person name="Capua I."/>
            <person name="De Benedictis P."/>
            <person name="Joannis T."/>
            <person name="Lombin L.H."/>
            <person name="Cattoli G."/>
        </authorList>
    </citation>
    <scope>NUCLEOTIDE SEQUENCE [LARGE SCALE GENOMIC DNA]</scope>
    <source>
        <strain evidence="1 2">132A</strain>
    </source>
</reference>
<sequence length="49" mass="5725">MDIEASKIAKITRILRVTINKIIKQIRILITKECEKITQLNEEIEVDES</sequence>
<protein>
    <submittedName>
        <fullName evidence="1">Transposase</fullName>
    </submittedName>
</protein>
<evidence type="ECO:0000313" key="1">
    <source>
        <dbReference type="EMBL" id="OLR48668.1"/>
    </source>
</evidence>
<name>A0A0J8H5J2_HELPX</name>
<comment type="caution">
    <text evidence="1">The sequence shown here is derived from an EMBL/GenBank/DDBJ whole genome shotgun (WGS) entry which is preliminary data.</text>
</comment>
<evidence type="ECO:0000313" key="2">
    <source>
        <dbReference type="Proteomes" id="UP000186621"/>
    </source>
</evidence>
<dbReference type="EMBL" id="MJMX01000007">
    <property type="protein sequence ID" value="OLR48668.1"/>
    <property type="molecule type" value="Genomic_DNA"/>
</dbReference>
<gene>
    <name evidence="1" type="ORF">BIZ48_07485</name>
</gene>